<feature type="compositionally biased region" description="Low complexity" evidence="1">
    <location>
        <begin position="135"/>
        <end position="144"/>
    </location>
</feature>
<evidence type="ECO:0008006" key="4">
    <source>
        <dbReference type="Google" id="ProtNLM"/>
    </source>
</evidence>
<accession>A0A8J5XAC5</accession>
<protein>
    <recommendedName>
        <fullName evidence="4">LEM-like domain-containing protein</fullName>
    </recommendedName>
</protein>
<dbReference type="Proteomes" id="UP000751190">
    <property type="component" value="Unassembled WGS sequence"/>
</dbReference>
<evidence type="ECO:0000313" key="2">
    <source>
        <dbReference type="EMBL" id="KAG8459748.1"/>
    </source>
</evidence>
<comment type="caution">
    <text evidence="2">The sequence shown here is derived from an EMBL/GenBank/DDBJ whole genome shotgun (WGS) entry which is preliminary data.</text>
</comment>
<feature type="region of interest" description="Disordered" evidence="1">
    <location>
        <begin position="48"/>
        <end position="195"/>
    </location>
</feature>
<feature type="region of interest" description="Disordered" evidence="1">
    <location>
        <begin position="423"/>
        <end position="449"/>
    </location>
</feature>
<evidence type="ECO:0000256" key="1">
    <source>
        <dbReference type="SAM" id="MobiDB-lite"/>
    </source>
</evidence>
<gene>
    <name evidence="2" type="ORF">KFE25_003200</name>
</gene>
<dbReference type="CDD" id="cd12935">
    <property type="entry name" value="LEM_like"/>
    <property type="match status" value="1"/>
</dbReference>
<proteinExistence type="predicted"/>
<dbReference type="AlphaFoldDB" id="A0A8J5XAC5"/>
<dbReference type="Gene3D" id="1.10.720.40">
    <property type="match status" value="1"/>
</dbReference>
<name>A0A8J5XAC5_DIALT</name>
<dbReference type="InterPro" id="IPR011015">
    <property type="entry name" value="LEM/LEM-like_dom_sf"/>
</dbReference>
<sequence>MQSAAGKRAPATVAELKKWLAQHNVPLPTTTRPKAEYMRLYEEHLAAAAPAKPPSPLAPPREHGPLSLAADGNAQPVDDGAESPKTNKRKAAQVVDGPATATENAPPASASSRRGSGAGRRSSAPASRISKPKSPESAAPAAPAGGRGRASKALRTPDKLDAPSAAPAAAAEEGAAVDAERVPADKPSARRTSARVSAAANSGAAAAPALAGVSWLGDSPASRKAKIDAWLEKRHAPKAASDGADADALNAAPAGAADADAVPTDVALTDAVPTDVEPAECHVPPSRAGGSRAQWLLLALLGCALAAMLTSVLARPGLLLPPRTAAALLTSRDKLSGRLHAASASAASAGGTWFSLASARARAAQGVASRAGAAAAQRLGGSDGGEALSSAVASLGAACAAAFDVFSRAPKPARADTIEEHAAAEENAAEDEPHERPAEPTHASRTSASWLHTSAYELINAALGNAPA</sequence>
<feature type="compositionally biased region" description="Low complexity" evidence="1">
    <location>
        <begin position="105"/>
        <end position="129"/>
    </location>
</feature>
<feature type="compositionally biased region" description="Basic and acidic residues" evidence="1">
    <location>
        <begin position="178"/>
        <end position="188"/>
    </location>
</feature>
<dbReference type="EMBL" id="JAGTXO010000038">
    <property type="protein sequence ID" value="KAG8459748.1"/>
    <property type="molecule type" value="Genomic_DNA"/>
</dbReference>
<feature type="compositionally biased region" description="Low complexity" evidence="1">
    <location>
        <begin position="162"/>
        <end position="177"/>
    </location>
</feature>
<reference evidence="2" key="1">
    <citation type="submission" date="2021-05" db="EMBL/GenBank/DDBJ databases">
        <title>The genome of the haptophyte Pavlova lutheri (Diacronema luteri, Pavlovales) - a model for lipid biosynthesis in eukaryotic algae.</title>
        <authorList>
            <person name="Hulatt C.J."/>
            <person name="Posewitz M.C."/>
        </authorList>
    </citation>
    <scope>NUCLEOTIDE SEQUENCE</scope>
    <source>
        <strain evidence="2">NIVA-4/92</strain>
    </source>
</reference>
<evidence type="ECO:0000313" key="3">
    <source>
        <dbReference type="Proteomes" id="UP000751190"/>
    </source>
</evidence>
<organism evidence="2 3">
    <name type="scientific">Diacronema lutheri</name>
    <name type="common">Unicellular marine alga</name>
    <name type="synonym">Monochrysis lutheri</name>
    <dbReference type="NCBI Taxonomy" id="2081491"/>
    <lineage>
        <taxon>Eukaryota</taxon>
        <taxon>Haptista</taxon>
        <taxon>Haptophyta</taxon>
        <taxon>Pavlovophyceae</taxon>
        <taxon>Pavlovales</taxon>
        <taxon>Pavlovaceae</taxon>
        <taxon>Diacronema</taxon>
    </lineage>
</organism>
<keyword evidence="3" id="KW-1185">Reference proteome</keyword>